<evidence type="ECO:0000313" key="2">
    <source>
        <dbReference type="EMBL" id="OOV05354.1"/>
    </source>
</evidence>
<dbReference type="Pfam" id="PF12128">
    <property type="entry name" value="DUF3584"/>
    <property type="match status" value="1"/>
</dbReference>
<dbReference type="Proteomes" id="UP000190750">
    <property type="component" value="Unassembled WGS sequence"/>
</dbReference>
<protein>
    <recommendedName>
        <fullName evidence="4">ATP-binding protein</fullName>
    </recommendedName>
</protein>
<dbReference type="EMBL" id="MTJN01000002">
    <property type="protein sequence ID" value="OOV05354.1"/>
    <property type="molecule type" value="Genomic_DNA"/>
</dbReference>
<reference evidence="2 3" key="1">
    <citation type="submission" date="2017-01" db="EMBL/GenBank/DDBJ databases">
        <title>Genome sequencing of Rhodoferax fermentans JCM 7819.</title>
        <authorList>
            <person name="Kim Y.J."/>
            <person name="Farh M.E.-A."/>
            <person name="Yang D.-C."/>
        </authorList>
    </citation>
    <scope>NUCLEOTIDE SEQUENCE [LARGE SCALE GENOMIC DNA]</scope>
    <source>
        <strain evidence="2 3">JCM 7819</strain>
    </source>
</reference>
<sequence length="1225" mass="136939">MFLINAKTSGKVCSGRITELDIRGGAAITGPNGAGKTTTLQLLPLFFGHSPSQIAPVGENREPMLRFVLPYPESAVVYEYQRGDGLDDVCLVVLRRHTQTDAPEYRFFASAFRKEFFVAKDSDGDGEVFLDDVTSAEVATKLGCSPSAKHTAAHYRQVILNNIGVGKDADARRVEARKFSFSSKRLPHLDRLVAAVVKEHINFADFTEVAANIVTERIGGLNANGAGKSPQLRQSKEQIERWLRDRDGAERALKLKPLVEGLRDALGRNQQQEILLGQKRSDVQRLRRINQQIVDQANAALKALTELKNRETEQADAELDKHNGLIAAATQSVREASNLYQDLKNQKDYLEDNDAPAWAKKQQQLPGMKASRDTQSELIGELQKAASGILQTYERSISNAKSTAALTTVKMLEGKNTPNNLYDKEIALLSEQETTALNTLNDKNEAELADLQAKLERQIAAVSEAEMCLARPRVAPEIEERWRHAAVVLSDHQQEIIVAQGALSQYTNNRNAAQNKRDDLERQVEQQKQRLREAEQALNQAQARVQPAAGSLHAALLASPDDQWRAHLARVIDPALLVRTDLYGHLVDEGSSLYGWAINLDAIEAPEWTHREMLDNMLAMCEQQESTARTRLVELDAAFNDAEEARLEAIEAFNQHDARLNVLNGKTERFKKHESACKADMVKAMAAAETLAGQEHDAAKQKLAAERKSLNTRKTEMAKEVAAEKETFNAARKTAQTRRDTKLNEIDANVTTFQRQQSTLIKEMELARDRELQEKGVDTDKLNRLNTQLNMLTGEIKEINDHADLVLSWDRWINTHGPSRLVDADTALERAKKALTTAQTNQSDLQKAHAKRLLDLAKQEKTHNGAISKANFELNILNEADRLLADFAMSGASTLTSDAFASELLAECQLAFEAFNDIQRDIRLKVQRLERELCEKESSTREFVVGVLNEVDQDRSDVARATRMVRLYDRIPREVVVNVNTSLSTILENISEYRKTLLSFESEVRRFNQSLQEGLKRVSRSFERFSDFTANVVTDFDKIDFIGKLKLLDDVVLEHRAQHHSSYSMHVPPVHIAEALRTFMTALASGTMEINLGQHITLSGSVTDDGNFKTFHSESQLEQISSNGLTAIALIMLLSGLINVIRGSEPIHIPWATDEIGRFDPGNFQRLMQMLQHNLIDVVTASPSLTPAAYEHFAKRYVFQPQGVIAEYRPRARAQALPSFVGVAS</sequence>
<organism evidence="2 3">
    <name type="scientific">Rhodoferax fermentans</name>
    <dbReference type="NCBI Taxonomy" id="28066"/>
    <lineage>
        <taxon>Bacteria</taxon>
        <taxon>Pseudomonadati</taxon>
        <taxon>Pseudomonadota</taxon>
        <taxon>Betaproteobacteria</taxon>
        <taxon>Burkholderiales</taxon>
        <taxon>Comamonadaceae</taxon>
        <taxon>Rhodoferax</taxon>
    </lineage>
</organism>
<comment type="caution">
    <text evidence="2">The sequence shown here is derived from an EMBL/GenBank/DDBJ whole genome shotgun (WGS) entry which is preliminary data.</text>
</comment>
<dbReference type="OrthoDB" id="9810371at2"/>
<keyword evidence="3" id="KW-1185">Reference proteome</keyword>
<keyword evidence="1" id="KW-0175">Coiled coil</keyword>
<accession>A0A1T1AMS3</accession>
<evidence type="ECO:0000313" key="3">
    <source>
        <dbReference type="Proteomes" id="UP000190750"/>
    </source>
</evidence>
<dbReference type="AlphaFoldDB" id="A0A1T1AMS3"/>
<dbReference type="RefSeq" id="WP_158081207.1">
    <property type="nucleotide sequence ID" value="NZ_MTJN01000002.1"/>
</dbReference>
<dbReference type="InterPro" id="IPR027417">
    <property type="entry name" value="P-loop_NTPase"/>
</dbReference>
<dbReference type="STRING" id="28066.RF819_00290"/>
<proteinExistence type="predicted"/>
<dbReference type="CDD" id="cd00267">
    <property type="entry name" value="ABC_ATPase"/>
    <property type="match status" value="1"/>
</dbReference>
<feature type="coiled-coil region" evidence="1">
    <location>
        <begin position="290"/>
        <end position="353"/>
    </location>
</feature>
<evidence type="ECO:0008006" key="4">
    <source>
        <dbReference type="Google" id="ProtNLM"/>
    </source>
</evidence>
<dbReference type="InterPro" id="IPR021979">
    <property type="entry name" value="DUF3584"/>
</dbReference>
<dbReference type="SUPFAM" id="SSF52540">
    <property type="entry name" value="P-loop containing nucleoside triphosphate hydrolases"/>
    <property type="match status" value="1"/>
</dbReference>
<feature type="coiled-coil region" evidence="1">
    <location>
        <begin position="503"/>
        <end position="544"/>
    </location>
</feature>
<gene>
    <name evidence="2" type="ORF">RF819_00290</name>
</gene>
<evidence type="ECO:0000256" key="1">
    <source>
        <dbReference type="SAM" id="Coils"/>
    </source>
</evidence>
<name>A0A1T1AMS3_RHOFE</name>